<reference evidence="2" key="2">
    <citation type="submission" date="2020-09" db="EMBL/GenBank/DDBJ databases">
        <authorList>
            <person name="Sun Q."/>
            <person name="Ohkuma M."/>
        </authorList>
    </citation>
    <scope>NUCLEOTIDE SEQUENCE</scope>
    <source>
        <strain evidence="2">JCM 3086</strain>
    </source>
</reference>
<accession>A0A917P3U3</accession>
<feature type="region of interest" description="Disordered" evidence="1">
    <location>
        <begin position="1"/>
        <end position="23"/>
    </location>
</feature>
<gene>
    <name evidence="2" type="ORF">GCM10010121_083340</name>
</gene>
<name>A0A917P3U3_9ACTN</name>
<dbReference type="EMBL" id="BMQA01000062">
    <property type="protein sequence ID" value="GGJ60039.1"/>
    <property type="molecule type" value="Genomic_DNA"/>
</dbReference>
<comment type="caution">
    <text evidence="2">The sequence shown here is derived from an EMBL/GenBank/DDBJ whole genome shotgun (WGS) entry which is preliminary data.</text>
</comment>
<protein>
    <submittedName>
        <fullName evidence="2">Uncharacterized protein</fullName>
    </submittedName>
</protein>
<evidence type="ECO:0000313" key="3">
    <source>
        <dbReference type="Proteomes" id="UP000657574"/>
    </source>
</evidence>
<evidence type="ECO:0000256" key="1">
    <source>
        <dbReference type="SAM" id="MobiDB-lite"/>
    </source>
</evidence>
<evidence type="ECO:0000313" key="2">
    <source>
        <dbReference type="EMBL" id="GGJ60039.1"/>
    </source>
</evidence>
<organism evidence="2 3">
    <name type="scientific">Streptomyces brasiliensis</name>
    <dbReference type="NCBI Taxonomy" id="1954"/>
    <lineage>
        <taxon>Bacteria</taxon>
        <taxon>Bacillati</taxon>
        <taxon>Actinomycetota</taxon>
        <taxon>Actinomycetes</taxon>
        <taxon>Kitasatosporales</taxon>
        <taxon>Streptomycetaceae</taxon>
        <taxon>Streptomyces</taxon>
    </lineage>
</organism>
<feature type="region of interest" description="Disordered" evidence="1">
    <location>
        <begin position="43"/>
        <end position="63"/>
    </location>
</feature>
<dbReference type="Proteomes" id="UP000657574">
    <property type="component" value="Unassembled WGS sequence"/>
</dbReference>
<keyword evidence="3" id="KW-1185">Reference proteome</keyword>
<sequence>MTLAQQSEQDGEHGAVPAGEGWLGTAALQDGQLVPEHRYLDILGRGGGSQQAQPAEQEAAESVDQTERHAFQASADGLANTLEVITS</sequence>
<dbReference type="AlphaFoldDB" id="A0A917P3U3"/>
<proteinExistence type="predicted"/>
<reference evidence="2" key="1">
    <citation type="journal article" date="2014" name="Int. J. Syst. Evol. Microbiol.">
        <title>Complete genome sequence of Corynebacterium casei LMG S-19264T (=DSM 44701T), isolated from a smear-ripened cheese.</title>
        <authorList>
            <consortium name="US DOE Joint Genome Institute (JGI-PGF)"/>
            <person name="Walter F."/>
            <person name="Albersmeier A."/>
            <person name="Kalinowski J."/>
            <person name="Ruckert C."/>
        </authorList>
    </citation>
    <scope>NUCLEOTIDE SEQUENCE</scope>
    <source>
        <strain evidence="2">JCM 3086</strain>
    </source>
</reference>